<dbReference type="Pfam" id="PF13280">
    <property type="entry name" value="WYL"/>
    <property type="match status" value="1"/>
</dbReference>
<protein>
    <submittedName>
        <fullName evidence="3">YafY family transcriptional regulator</fullName>
    </submittedName>
</protein>
<dbReference type="Proteomes" id="UP001056291">
    <property type="component" value="Chromosome"/>
</dbReference>
<dbReference type="PANTHER" id="PTHR34580:SF3">
    <property type="entry name" value="PROTEIN PAFB"/>
    <property type="match status" value="1"/>
</dbReference>
<accession>A0ABY4W3B2</accession>
<sequence>MRRADRLFQIVQILQRTKSVTTAHEMAKELEVSDRTIYRDIQDLMSNRVPIEGERGIGYMLRDGYDLPPLMFTEEEIDAIMLGIRLVESRSDPDLSRAANDVLAKIEAVMPAEKRSLLQSVRHIVPQFSTPPDIYIDMRKLRAAIRGFHKIEIRYRDTVGNETDRTIWPMLTVFFDPVQLLVGWCELRQGFRNFRIDRISSLSTLENRFPSSKKFELKAFLEQQRNVDDE</sequence>
<reference evidence="3" key="1">
    <citation type="submission" date="2022-06" db="EMBL/GenBank/DDBJ databases">
        <title>Sneathiella actinostolidae sp. nov., isolated from a sea anemonein the Western Pacific Ocean.</title>
        <authorList>
            <person name="Wei M.J."/>
        </authorList>
    </citation>
    <scope>NUCLEOTIDE SEQUENCE</scope>
    <source>
        <strain evidence="3">PHK-P5</strain>
    </source>
</reference>
<dbReference type="Gene3D" id="1.10.10.10">
    <property type="entry name" value="Winged helix-like DNA-binding domain superfamily/Winged helix DNA-binding domain"/>
    <property type="match status" value="1"/>
</dbReference>
<dbReference type="InterPro" id="IPR036390">
    <property type="entry name" value="WH_DNA-bd_sf"/>
</dbReference>
<feature type="domain" description="Helix-turn-helix type 11" evidence="1">
    <location>
        <begin position="6"/>
        <end position="59"/>
    </location>
</feature>
<proteinExistence type="predicted"/>
<gene>
    <name evidence="3" type="ORF">NBZ79_00460</name>
</gene>
<feature type="domain" description="WYL" evidence="2">
    <location>
        <begin position="139"/>
        <end position="202"/>
    </location>
</feature>
<dbReference type="PROSITE" id="PS52050">
    <property type="entry name" value="WYL"/>
    <property type="match status" value="1"/>
</dbReference>
<dbReference type="EMBL" id="CP098747">
    <property type="protein sequence ID" value="USG61447.1"/>
    <property type="molecule type" value="Genomic_DNA"/>
</dbReference>
<keyword evidence="4" id="KW-1185">Reference proteome</keyword>
<dbReference type="RefSeq" id="WP_251934485.1">
    <property type="nucleotide sequence ID" value="NZ_CP098747.1"/>
</dbReference>
<evidence type="ECO:0000259" key="2">
    <source>
        <dbReference type="Pfam" id="PF13280"/>
    </source>
</evidence>
<dbReference type="Pfam" id="PF08279">
    <property type="entry name" value="HTH_11"/>
    <property type="match status" value="1"/>
</dbReference>
<dbReference type="PANTHER" id="PTHR34580">
    <property type="match status" value="1"/>
</dbReference>
<dbReference type="InterPro" id="IPR051534">
    <property type="entry name" value="CBASS_pafABC_assoc_protein"/>
</dbReference>
<dbReference type="SUPFAM" id="SSF46785">
    <property type="entry name" value="Winged helix' DNA-binding domain"/>
    <property type="match status" value="1"/>
</dbReference>
<evidence type="ECO:0000313" key="3">
    <source>
        <dbReference type="EMBL" id="USG61447.1"/>
    </source>
</evidence>
<dbReference type="InterPro" id="IPR026881">
    <property type="entry name" value="WYL_dom"/>
</dbReference>
<dbReference type="InterPro" id="IPR036388">
    <property type="entry name" value="WH-like_DNA-bd_sf"/>
</dbReference>
<evidence type="ECO:0000259" key="1">
    <source>
        <dbReference type="Pfam" id="PF08279"/>
    </source>
</evidence>
<organism evidence="3 4">
    <name type="scientific">Sneathiella marina</name>
    <dbReference type="NCBI Taxonomy" id="2950108"/>
    <lineage>
        <taxon>Bacteria</taxon>
        <taxon>Pseudomonadati</taxon>
        <taxon>Pseudomonadota</taxon>
        <taxon>Alphaproteobacteria</taxon>
        <taxon>Sneathiellales</taxon>
        <taxon>Sneathiellaceae</taxon>
        <taxon>Sneathiella</taxon>
    </lineage>
</organism>
<dbReference type="InterPro" id="IPR013196">
    <property type="entry name" value="HTH_11"/>
</dbReference>
<name>A0ABY4W3B2_9PROT</name>
<evidence type="ECO:0000313" key="4">
    <source>
        <dbReference type="Proteomes" id="UP001056291"/>
    </source>
</evidence>